<dbReference type="EMBL" id="UGLC01000002">
    <property type="protein sequence ID" value="STT52567.1"/>
    <property type="molecule type" value="Genomic_DNA"/>
</dbReference>
<proteinExistence type="predicted"/>
<dbReference type="AntiFam" id="ANF00103">
    <property type="entry name" value="Shadow ORF (opposite can)"/>
</dbReference>
<evidence type="ECO:0000313" key="1">
    <source>
        <dbReference type="EMBL" id="STT52567.1"/>
    </source>
</evidence>
<name>A0A377WF17_KLEPN</name>
<dbReference type="Proteomes" id="UP000254799">
    <property type="component" value="Unassembled WGS sequence"/>
</dbReference>
<reference evidence="1 2" key="1">
    <citation type="submission" date="2018-06" db="EMBL/GenBank/DDBJ databases">
        <authorList>
            <consortium name="Pathogen Informatics"/>
            <person name="Doyle S."/>
        </authorList>
    </citation>
    <scope>NUCLEOTIDE SEQUENCE [LARGE SCALE GENOMIC DNA]</scope>
    <source>
        <strain evidence="1 2">NCTC8849</strain>
    </source>
</reference>
<sequence>MLKPDIADMQQPVVDKPQLRVLHRRLHAAAAVVAADNNVLDFQDIDGILHHRQTIEIGVDHQVRYVTMHEQFARLQAGESLSGNAAVRTANPQEARFLRLRQFLKKPGSSSTSIFDHSALLLMSVSISFMDVIGL</sequence>
<evidence type="ECO:0000313" key="2">
    <source>
        <dbReference type="Proteomes" id="UP000254799"/>
    </source>
</evidence>
<organism evidence="1 2">
    <name type="scientific">Klebsiella pneumoniae</name>
    <dbReference type="NCBI Taxonomy" id="573"/>
    <lineage>
        <taxon>Bacteria</taxon>
        <taxon>Pseudomonadati</taxon>
        <taxon>Pseudomonadota</taxon>
        <taxon>Gammaproteobacteria</taxon>
        <taxon>Enterobacterales</taxon>
        <taxon>Enterobacteriaceae</taxon>
        <taxon>Klebsiella/Raoultella group</taxon>
        <taxon>Klebsiella</taxon>
        <taxon>Klebsiella pneumoniae complex</taxon>
    </lineage>
</organism>
<accession>A0A377WF17</accession>
<protein>
    <submittedName>
        <fullName evidence="1">Uncharacterized protein</fullName>
    </submittedName>
</protein>
<dbReference type="AlphaFoldDB" id="A0A377WF17"/>
<gene>
    <name evidence="1" type="ORF">NCTC8849_01105</name>
</gene>